<feature type="binding site" evidence="12">
    <location>
        <position position="552"/>
    </location>
    <ligand>
        <name>Zn(2+)</name>
        <dbReference type="ChEBI" id="CHEBI:29105"/>
    </ligand>
</feature>
<dbReference type="Gene3D" id="2.40.30.130">
    <property type="match status" value="1"/>
</dbReference>
<sequence>MKSAQIRDAFLNYFAEQGHTIVPSSSLVPGNDPTLLFTNAGMVQFKDTFLGQEQRPYSRAVSSQRCVRAGGKHNDLENVGYTARHHTFFEMLGNFSFGDYFKREAIQFAWEFLTKVLNLPEERLWVTVHISDDEAADIWLKEVGVSAERFSRLDEDNFWQMGDTGPCGPSSEIFYDHGADVPGGPPGSDNDDLDRYIEIWNLVFMQFERAADGELYPLPKPSVDTGMGLERIAAVMQGVHSNYEIDLFQALLTAAGEIVGCKDLEEKSLRVIADHIRSCSFLIADGVMPSNEGRGFVLRRIIRRAVRHGHKLGHQEIFFYKLVDALAEQMGDAYPELREKQQIIENALRKEEEQFAKTLDKGLALLEDALSSLEGSEIPGELVFTLHDTYGFPTDLTQDIARERDLTLDMAGYEQAMEAQRQRARAAGKFKQDYTGALDLEGATEFLGYETTAAEGVIVAIVKEGEQVERLEEGEEGTVVLDRTPFYAESGGQVGDSGYLSAGGNRFEVRDCTKQGAHHLHVGKVLQGGLAVGDTVTADVSSDVRQSTALNHSATHLLHAALRKVLGEHVTQKGSLVDSERLRFDFSHPEAVTAKQLHAIESLVNAQIRSNTAVHTEETDIESAKLKGAMALFGEKYGDKVRVLSMGEIDDGSAFSVELCGGTHVKRTGDIGLLRIVGESGIASGQRRIEAVTGAHALALFDQAQQRLEHVAALIKARPDTLADKVEQLLTSNRKLEKEIAQLKTKLASGAGGDLSSQAVEVAGLKLLAVSIDGADPKSLRDLADQMKNKLGSGVVLLAAPAEDKVALVAAVTKDLTGRISAGDLMRFAADKLGGKGGGRPDMAQGGGTDVAALPALLKEVPGWVDEHLN</sequence>
<dbReference type="Pfam" id="PF01411">
    <property type="entry name" value="tRNA-synt_2c"/>
    <property type="match status" value="1"/>
</dbReference>
<evidence type="ECO:0000256" key="11">
    <source>
        <dbReference type="ARBA" id="ARBA00023146"/>
    </source>
</evidence>
<evidence type="ECO:0000313" key="15">
    <source>
        <dbReference type="Proteomes" id="UP000184170"/>
    </source>
</evidence>
<dbReference type="FunFam" id="3.30.930.10:FF:000004">
    <property type="entry name" value="Alanine--tRNA ligase"/>
    <property type="match status" value="1"/>
</dbReference>
<dbReference type="InterPro" id="IPR018163">
    <property type="entry name" value="Thr/Ala-tRNA-synth_IIc_edit"/>
</dbReference>
<dbReference type="InterPro" id="IPR018162">
    <property type="entry name" value="Ala-tRNA-ligase_IIc_anticod-bd"/>
</dbReference>
<organism evidence="14 15">
    <name type="scientific">Microbulbifer donghaiensis</name>
    <dbReference type="NCBI Taxonomy" id="494016"/>
    <lineage>
        <taxon>Bacteria</taxon>
        <taxon>Pseudomonadati</taxon>
        <taxon>Pseudomonadota</taxon>
        <taxon>Gammaproteobacteria</taxon>
        <taxon>Cellvibrionales</taxon>
        <taxon>Microbulbiferaceae</taxon>
        <taxon>Microbulbifer</taxon>
    </lineage>
</organism>
<evidence type="ECO:0000256" key="12">
    <source>
        <dbReference type="HAMAP-Rule" id="MF_00036"/>
    </source>
</evidence>
<evidence type="ECO:0000256" key="9">
    <source>
        <dbReference type="ARBA" id="ARBA00022884"/>
    </source>
</evidence>
<feature type="binding site" evidence="12">
    <location>
        <position position="664"/>
    </location>
    <ligand>
        <name>Zn(2+)</name>
        <dbReference type="ChEBI" id="CHEBI:29105"/>
    </ligand>
</feature>
<comment type="function">
    <text evidence="12">Catalyzes the attachment of alanine to tRNA(Ala) in a two-step reaction: alanine is first activated by ATP to form Ala-AMP and then transferred to the acceptor end of tRNA(Ala). Also edits incorrectly charged Ser-tRNA(Ala) and Gly-tRNA(Ala) via its editing domain.</text>
</comment>
<keyword evidence="4 12" id="KW-0436">Ligase</keyword>
<dbReference type="InterPro" id="IPR002318">
    <property type="entry name" value="Ala-tRNA-lgiase_IIc"/>
</dbReference>
<gene>
    <name evidence="12" type="primary">alaS</name>
    <name evidence="14" type="ORF">SAMN04487965_3152</name>
</gene>
<comment type="cofactor">
    <cofactor evidence="12">
        <name>Zn(2+)</name>
        <dbReference type="ChEBI" id="CHEBI:29105"/>
    </cofactor>
    <text evidence="12">Binds 1 zinc ion per subunit.</text>
</comment>
<reference evidence="15" key="1">
    <citation type="submission" date="2016-11" db="EMBL/GenBank/DDBJ databases">
        <authorList>
            <person name="Varghese N."/>
            <person name="Submissions S."/>
        </authorList>
    </citation>
    <scope>NUCLEOTIDE SEQUENCE [LARGE SCALE GENOMIC DNA]</scope>
    <source>
        <strain evidence="15">CGMCC 1.7063</strain>
    </source>
</reference>
<evidence type="ECO:0000256" key="1">
    <source>
        <dbReference type="ARBA" id="ARBA00004496"/>
    </source>
</evidence>
<comment type="domain">
    <text evidence="12">Consists of three domains; the N-terminal catalytic domain, the editing domain and the C-terminal C-Ala domain. The editing domain removes incorrectly charged amino acids, while the C-Ala domain, along with tRNA(Ala), serves as a bridge to cooperatively bring together the editing and aminoacylation centers thus stimulating deacylation of misacylated tRNAs.</text>
</comment>
<name>A0A1M5GCD4_9GAMM</name>
<dbReference type="EMBL" id="FQVA01000005">
    <property type="protein sequence ID" value="SHG01393.1"/>
    <property type="molecule type" value="Genomic_DNA"/>
</dbReference>
<comment type="similarity">
    <text evidence="2 12">Belongs to the class-II aminoacyl-tRNA synthetase family.</text>
</comment>
<dbReference type="InterPro" id="IPR003156">
    <property type="entry name" value="DHHA1_dom"/>
</dbReference>
<evidence type="ECO:0000256" key="4">
    <source>
        <dbReference type="ARBA" id="ARBA00022598"/>
    </source>
</evidence>
<evidence type="ECO:0000259" key="13">
    <source>
        <dbReference type="PROSITE" id="PS50860"/>
    </source>
</evidence>
<dbReference type="GO" id="GO:0006419">
    <property type="term" value="P:alanyl-tRNA aminoacylation"/>
    <property type="evidence" value="ECO:0007669"/>
    <property type="project" value="UniProtKB-UniRule"/>
</dbReference>
<dbReference type="FunFam" id="2.40.30.130:FF:000001">
    <property type="entry name" value="Alanine--tRNA ligase"/>
    <property type="match status" value="1"/>
</dbReference>
<dbReference type="SUPFAM" id="SSF55681">
    <property type="entry name" value="Class II aaRS and biotin synthetases"/>
    <property type="match status" value="1"/>
</dbReference>
<dbReference type="OrthoDB" id="9803884at2"/>
<dbReference type="PANTHER" id="PTHR11777">
    <property type="entry name" value="ALANYL-TRNA SYNTHETASE"/>
    <property type="match status" value="1"/>
</dbReference>
<dbReference type="Proteomes" id="UP000184170">
    <property type="component" value="Unassembled WGS sequence"/>
</dbReference>
<proteinExistence type="inferred from homology"/>
<dbReference type="GO" id="GO:0005524">
    <property type="term" value="F:ATP binding"/>
    <property type="evidence" value="ECO:0007669"/>
    <property type="project" value="UniProtKB-UniRule"/>
</dbReference>
<keyword evidence="3 12" id="KW-0820">tRNA-binding</keyword>
<dbReference type="GO" id="GO:0005829">
    <property type="term" value="C:cytosol"/>
    <property type="evidence" value="ECO:0007669"/>
    <property type="project" value="TreeGrafter"/>
</dbReference>
<keyword evidence="8 12" id="KW-0067">ATP-binding</keyword>
<dbReference type="SMART" id="SM00863">
    <property type="entry name" value="tRNA_SAD"/>
    <property type="match status" value="1"/>
</dbReference>
<dbReference type="Gene3D" id="3.30.980.10">
    <property type="entry name" value="Threonyl-trna Synthetase, Chain A, domain 2"/>
    <property type="match status" value="1"/>
</dbReference>
<dbReference type="InterPro" id="IPR009000">
    <property type="entry name" value="Transl_B-barrel_sf"/>
</dbReference>
<comment type="subcellular location">
    <subcellularLocation>
        <location evidence="1 12">Cytoplasm</location>
    </subcellularLocation>
</comment>
<dbReference type="InterPro" id="IPR012947">
    <property type="entry name" value="tRNA_SAD"/>
</dbReference>
<keyword evidence="7 12" id="KW-0862">Zinc</keyword>
<dbReference type="InterPro" id="IPR050058">
    <property type="entry name" value="Ala-tRNA_ligase"/>
</dbReference>
<accession>A0A1M5GCD4</accession>
<dbReference type="InterPro" id="IPR018165">
    <property type="entry name" value="Ala-tRNA-synth_IIc_core"/>
</dbReference>
<dbReference type="GO" id="GO:0008270">
    <property type="term" value="F:zinc ion binding"/>
    <property type="evidence" value="ECO:0007669"/>
    <property type="project" value="UniProtKB-UniRule"/>
</dbReference>
<dbReference type="GO" id="GO:0000049">
    <property type="term" value="F:tRNA binding"/>
    <property type="evidence" value="ECO:0007669"/>
    <property type="project" value="UniProtKB-KW"/>
</dbReference>
<evidence type="ECO:0000256" key="10">
    <source>
        <dbReference type="ARBA" id="ARBA00022917"/>
    </source>
</evidence>
<dbReference type="Gene3D" id="6.10.250.550">
    <property type="match status" value="1"/>
</dbReference>
<dbReference type="SUPFAM" id="SSF101353">
    <property type="entry name" value="Putative anticodon-binding domain of alanyl-tRNA synthetase (AlaRS)"/>
    <property type="match status" value="1"/>
</dbReference>
<keyword evidence="5 12" id="KW-0479">Metal-binding</keyword>
<dbReference type="Pfam" id="PF02272">
    <property type="entry name" value="DHHA1"/>
    <property type="match status" value="1"/>
</dbReference>
<evidence type="ECO:0000256" key="8">
    <source>
        <dbReference type="ARBA" id="ARBA00022840"/>
    </source>
</evidence>
<dbReference type="SUPFAM" id="SSF55186">
    <property type="entry name" value="ThrRS/AlaRS common domain"/>
    <property type="match status" value="1"/>
</dbReference>
<dbReference type="InterPro" id="IPR045864">
    <property type="entry name" value="aa-tRNA-synth_II/BPL/LPL"/>
</dbReference>
<evidence type="ECO:0000256" key="6">
    <source>
        <dbReference type="ARBA" id="ARBA00022741"/>
    </source>
</evidence>
<dbReference type="GO" id="GO:0002161">
    <property type="term" value="F:aminoacyl-tRNA deacylase activity"/>
    <property type="evidence" value="ECO:0007669"/>
    <property type="project" value="TreeGrafter"/>
</dbReference>
<dbReference type="AlphaFoldDB" id="A0A1M5GCD4"/>
<feature type="binding site" evidence="12">
    <location>
        <position position="556"/>
    </location>
    <ligand>
        <name>Zn(2+)</name>
        <dbReference type="ChEBI" id="CHEBI:29105"/>
    </ligand>
</feature>
<dbReference type="NCBIfam" id="TIGR00344">
    <property type="entry name" value="alaS"/>
    <property type="match status" value="1"/>
</dbReference>
<dbReference type="FunFam" id="3.10.310.40:FF:000001">
    <property type="entry name" value="Alanine--tRNA ligase"/>
    <property type="match status" value="1"/>
</dbReference>
<keyword evidence="10 12" id="KW-0648">Protein biosynthesis</keyword>
<keyword evidence="15" id="KW-1185">Reference proteome</keyword>
<keyword evidence="12" id="KW-0963">Cytoplasm</keyword>
<dbReference type="PROSITE" id="PS50860">
    <property type="entry name" value="AA_TRNA_LIGASE_II_ALA"/>
    <property type="match status" value="1"/>
</dbReference>
<dbReference type="HAMAP" id="MF_00036_B">
    <property type="entry name" value="Ala_tRNA_synth_B"/>
    <property type="match status" value="1"/>
</dbReference>
<evidence type="ECO:0000256" key="5">
    <source>
        <dbReference type="ARBA" id="ARBA00022723"/>
    </source>
</evidence>
<dbReference type="GO" id="GO:0004813">
    <property type="term" value="F:alanine-tRNA ligase activity"/>
    <property type="evidence" value="ECO:0007669"/>
    <property type="project" value="UniProtKB-UniRule"/>
</dbReference>
<dbReference type="InterPro" id="IPR023033">
    <property type="entry name" value="Ala_tRNA_ligase_euk/bac"/>
</dbReference>
<dbReference type="EC" id="6.1.1.7" evidence="12"/>
<dbReference type="RefSeq" id="WP_073276899.1">
    <property type="nucleotide sequence ID" value="NZ_FQVA01000005.1"/>
</dbReference>
<evidence type="ECO:0000256" key="7">
    <source>
        <dbReference type="ARBA" id="ARBA00022833"/>
    </source>
</evidence>
<dbReference type="PRINTS" id="PR00980">
    <property type="entry name" value="TRNASYNTHALA"/>
</dbReference>
<dbReference type="PANTHER" id="PTHR11777:SF9">
    <property type="entry name" value="ALANINE--TRNA LIGASE, CYTOPLASMIC"/>
    <property type="match status" value="1"/>
</dbReference>
<dbReference type="Pfam" id="PF07973">
    <property type="entry name" value="tRNA_SAD"/>
    <property type="match status" value="1"/>
</dbReference>
<evidence type="ECO:0000313" key="14">
    <source>
        <dbReference type="EMBL" id="SHG01393.1"/>
    </source>
</evidence>
<dbReference type="Gene3D" id="3.30.930.10">
    <property type="entry name" value="Bira Bifunctional Protein, Domain 2"/>
    <property type="match status" value="1"/>
</dbReference>
<dbReference type="GO" id="GO:0045892">
    <property type="term" value="P:negative regulation of DNA-templated transcription"/>
    <property type="evidence" value="ECO:0007669"/>
    <property type="project" value="TreeGrafter"/>
</dbReference>
<dbReference type="CDD" id="cd00673">
    <property type="entry name" value="AlaRS_core"/>
    <property type="match status" value="1"/>
</dbReference>
<dbReference type="SUPFAM" id="SSF50447">
    <property type="entry name" value="Translation proteins"/>
    <property type="match status" value="1"/>
</dbReference>
<evidence type="ECO:0000256" key="2">
    <source>
        <dbReference type="ARBA" id="ARBA00008226"/>
    </source>
</evidence>
<dbReference type="FunFam" id="3.30.980.10:FF:000004">
    <property type="entry name" value="Alanine--tRNA ligase, cytoplasmic"/>
    <property type="match status" value="1"/>
</dbReference>
<feature type="domain" description="Alanyl-transfer RNA synthetases family profile" evidence="13">
    <location>
        <begin position="1"/>
        <end position="703"/>
    </location>
</feature>
<dbReference type="Gene3D" id="3.30.54.20">
    <property type="match status" value="1"/>
</dbReference>
<keyword evidence="6 12" id="KW-0547">Nucleotide-binding</keyword>
<keyword evidence="9 12" id="KW-0694">RNA-binding</keyword>
<dbReference type="STRING" id="494016.SAMN04487965_3152"/>
<dbReference type="FunFam" id="3.30.54.20:FF:000001">
    <property type="entry name" value="Alanine--tRNA ligase"/>
    <property type="match status" value="1"/>
</dbReference>
<dbReference type="InterPro" id="IPR018164">
    <property type="entry name" value="Ala-tRNA-synth_IIc_N"/>
</dbReference>
<protein>
    <recommendedName>
        <fullName evidence="12">Alanine--tRNA ligase</fullName>
        <ecNumber evidence="12">6.1.1.7</ecNumber>
    </recommendedName>
    <alternativeName>
        <fullName evidence="12">Alanyl-tRNA synthetase</fullName>
        <shortName evidence="12">AlaRS</shortName>
    </alternativeName>
</protein>
<dbReference type="Gene3D" id="3.10.310.40">
    <property type="match status" value="1"/>
</dbReference>
<evidence type="ECO:0000256" key="3">
    <source>
        <dbReference type="ARBA" id="ARBA00022555"/>
    </source>
</evidence>
<comment type="catalytic activity">
    <reaction evidence="12">
        <text>tRNA(Ala) + L-alanine + ATP = L-alanyl-tRNA(Ala) + AMP + diphosphate</text>
        <dbReference type="Rhea" id="RHEA:12540"/>
        <dbReference type="Rhea" id="RHEA-COMP:9657"/>
        <dbReference type="Rhea" id="RHEA-COMP:9923"/>
        <dbReference type="ChEBI" id="CHEBI:30616"/>
        <dbReference type="ChEBI" id="CHEBI:33019"/>
        <dbReference type="ChEBI" id="CHEBI:57972"/>
        <dbReference type="ChEBI" id="CHEBI:78442"/>
        <dbReference type="ChEBI" id="CHEBI:78497"/>
        <dbReference type="ChEBI" id="CHEBI:456215"/>
        <dbReference type="EC" id="6.1.1.7"/>
    </reaction>
</comment>
<feature type="binding site" evidence="12">
    <location>
        <position position="660"/>
    </location>
    <ligand>
        <name>Zn(2+)</name>
        <dbReference type="ChEBI" id="CHEBI:29105"/>
    </ligand>
</feature>
<keyword evidence="11 12" id="KW-0030">Aminoacyl-tRNA synthetase</keyword>